<dbReference type="EMBL" id="BLKW01000002">
    <property type="protein sequence ID" value="GFG73725.1"/>
    <property type="molecule type" value="Genomic_DNA"/>
</dbReference>
<reference evidence="5 6" key="1">
    <citation type="journal article" date="2019" name="Emerg. Microbes Infect.">
        <title>Comprehensive subspecies identification of 175 nontuberculous mycobacteria species based on 7547 genomic profiles.</title>
        <authorList>
            <person name="Matsumoto Y."/>
            <person name="Kinjo T."/>
            <person name="Motooka D."/>
            <person name="Nabeya D."/>
            <person name="Jung N."/>
            <person name="Uechi K."/>
            <person name="Horii T."/>
            <person name="Iida T."/>
            <person name="Fujita J."/>
            <person name="Nakamura S."/>
        </authorList>
    </citation>
    <scope>NUCLEOTIDE SEQUENCE [LARGE SCALE GENOMIC DNA]</scope>
    <source>
        <strain evidence="5 6">JCM 17322</strain>
    </source>
</reference>
<comment type="similarity">
    <text evidence="2">Belongs to the EspG family.</text>
</comment>
<gene>
    <name evidence="5" type="primary">espG2</name>
    <name evidence="5" type="ORF">MBOT_10900</name>
</gene>
<comment type="subcellular location">
    <subcellularLocation>
        <location evidence="1">Cytoplasm</location>
    </subcellularLocation>
</comment>
<keyword evidence="4" id="KW-0143">Chaperone</keyword>
<dbReference type="Proteomes" id="UP000465361">
    <property type="component" value="Unassembled WGS sequence"/>
</dbReference>
<dbReference type="InterPro" id="IPR025734">
    <property type="entry name" value="EspG"/>
</dbReference>
<dbReference type="RefSeq" id="WP_163754981.1">
    <property type="nucleotide sequence ID" value="NZ_BLKW01000002.1"/>
</dbReference>
<accession>A0A7I9XUV7</accession>
<evidence type="ECO:0000256" key="2">
    <source>
        <dbReference type="ARBA" id="ARBA00006411"/>
    </source>
</evidence>
<evidence type="ECO:0000313" key="5">
    <source>
        <dbReference type="EMBL" id="GFG73725.1"/>
    </source>
</evidence>
<name>A0A7I9XUV7_9MYCO</name>
<proteinExistence type="inferred from homology"/>
<evidence type="ECO:0000256" key="3">
    <source>
        <dbReference type="ARBA" id="ARBA00022490"/>
    </source>
</evidence>
<evidence type="ECO:0000313" key="6">
    <source>
        <dbReference type="Proteomes" id="UP000465361"/>
    </source>
</evidence>
<protein>
    <submittedName>
        <fullName evidence="5">ESX-2 secretion-associated protein EspG2</fullName>
    </submittedName>
</protein>
<sequence length="278" mass="30021">MLTTTVDGLWVLQVLTGTEVVAPELGLRPILPSIETPRMTLAHPVRADLCAAGVIDESGRVDPAVVEWLTVLARRDVALLFSVRRPGRGDSPDNALLARFAQWWVVMERSENLVRIGGAGTSSAESAANTIISTQIERLCGTNSPAPLRPVTLDATALQAAVTSEETLRTFLEDQHLEADQLQILMMAANPRRSAQAAIVAIQSGVNTGRPSRTHVESSVVTIIDTPEGRMVAEHVLSAGKKWVVIAPGTAGNIASAVTHLMRRLPAQEEWYSYRKIV</sequence>
<organism evidence="5 6">
    <name type="scientific">Mycobacterium botniense</name>
    <dbReference type="NCBI Taxonomy" id="84962"/>
    <lineage>
        <taxon>Bacteria</taxon>
        <taxon>Bacillati</taxon>
        <taxon>Actinomycetota</taxon>
        <taxon>Actinomycetes</taxon>
        <taxon>Mycobacteriales</taxon>
        <taxon>Mycobacteriaceae</taxon>
        <taxon>Mycobacterium</taxon>
    </lineage>
</organism>
<evidence type="ECO:0000256" key="4">
    <source>
        <dbReference type="ARBA" id="ARBA00023186"/>
    </source>
</evidence>
<comment type="caution">
    <text evidence="5">The sequence shown here is derived from an EMBL/GenBank/DDBJ whole genome shotgun (WGS) entry which is preliminary data.</text>
</comment>
<dbReference type="AlphaFoldDB" id="A0A7I9XUV7"/>
<dbReference type="Pfam" id="PF14011">
    <property type="entry name" value="ESX-1_EspG"/>
    <property type="match status" value="1"/>
</dbReference>
<keyword evidence="6" id="KW-1185">Reference proteome</keyword>
<evidence type="ECO:0000256" key="1">
    <source>
        <dbReference type="ARBA" id="ARBA00004496"/>
    </source>
</evidence>
<keyword evidence="3" id="KW-0963">Cytoplasm</keyword>
<dbReference type="GO" id="GO:0005737">
    <property type="term" value="C:cytoplasm"/>
    <property type="evidence" value="ECO:0007669"/>
    <property type="project" value="UniProtKB-SubCell"/>
</dbReference>